<dbReference type="PANTHER" id="PTHR22683:SF1">
    <property type="entry name" value="TYPE VII SECRETION SYSTEM PROTEIN ESSC"/>
    <property type="match status" value="1"/>
</dbReference>
<dbReference type="GO" id="GO:0003677">
    <property type="term" value="F:DNA binding"/>
    <property type="evidence" value="ECO:0007669"/>
    <property type="project" value="InterPro"/>
</dbReference>
<feature type="binding site" evidence="4">
    <location>
        <begin position="639"/>
        <end position="646"/>
    </location>
    <ligand>
        <name>ATP</name>
        <dbReference type="ChEBI" id="CHEBI:30616"/>
    </ligand>
</feature>
<keyword evidence="3 4" id="KW-0067">ATP-binding</keyword>
<dbReference type="InterPro" id="IPR029030">
    <property type="entry name" value="Caspase-like_dom_sf"/>
</dbReference>
<organism evidence="6 7">
    <name type="scientific">Micromonospora saelicesensis</name>
    <dbReference type="NCBI Taxonomy" id="285676"/>
    <lineage>
        <taxon>Bacteria</taxon>
        <taxon>Bacillati</taxon>
        <taxon>Actinomycetota</taxon>
        <taxon>Actinomycetes</taxon>
        <taxon>Micromonosporales</taxon>
        <taxon>Micromonosporaceae</taxon>
        <taxon>Micromonospora</taxon>
    </lineage>
</organism>
<feature type="domain" description="FtsK" evidence="5">
    <location>
        <begin position="1244"/>
        <end position="1428"/>
    </location>
</feature>
<dbReference type="EMBL" id="PYAG01000020">
    <property type="protein sequence ID" value="RAO31494.1"/>
    <property type="molecule type" value="Genomic_DNA"/>
</dbReference>
<evidence type="ECO:0000313" key="7">
    <source>
        <dbReference type="Proteomes" id="UP000249419"/>
    </source>
</evidence>
<accession>A0A328NRB0</accession>
<keyword evidence="2 4" id="KW-0547">Nucleotide-binding</keyword>
<feature type="domain" description="FtsK" evidence="5">
    <location>
        <begin position="616"/>
        <end position="816"/>
    </location>
</feature>
<dbReference type="SUPFAM" id="SSF52540">
    <property type="entry name" value="P-loop containing nucleoside triphosphate hydrolases"/>
    <property type="match status" value="4"/>
</dbReference>
<evidence type="ECO:0000256" key="2">
    <source>
        <dbReference type="ARBA" id="ARBA00022741"/>
    </source>
</evidence>
<dbReference type="InterPro" id="IPR011600">
    <property type="entry name" value="Pept_C14_caspase"/>
</dbReference>
<protein>
    <submittedName>
        <fullName evidence="6">Putative WD repeat-containing protein</fullName>
    </submittedName>
</protein>
<feature type="binding site" evidence="4">
    <location>
        <begin position="962"/>
        <end position="969"/>
    </location>
    <ligand>
        <name>ATP</name>
        <dbReference type="ChEBI" id="CHEBI:30616"/>
    </ligand>
</feature>
<dbReference type="NCBIfam" id="TIGR03925">
    <property type="entry name" value="T7SS_EccC_b"/>
    <property type="match status" value="1"/>
</dbReference>
<dbReference type="Gene3D" id="3.40.50.1460">
    <property type="match status" value="1"/>
</dbReference>
<dbReference type="Proteomes" id="UP000249419">
    <property type="component" value="Unassembled WGS sequence"/>
</dbReference>
<gene>
    <name evidence="6" type="ORF">PSN13_04058</name>
</gene>
<dbReference type="Gene3D" id="3.40.50.300">
    <property type="entry name" value="P-loop containing nucleotide triphosphate hydrolases"/>
    <property type="match status" value="4"/>
</dbReference>
<reference evidence="6 7" key="1">
    <citation type="submission" date="2018-03" db="EMBL/GenBank/DDBJ databases">
        <title>Defining the species Micromonospora saelicesensis and Micromonospora noduli under the framework of genomics.</title>
        <authorList>
            <person name="Riesco R."/>
            <person name="Trujillo M.E."/>
        </authorList>
    </citation>
    <scope>NUCLEOTIDE SEQUENCE [LARGE SCALE GENOMIC DNA]</scope>
    <source>
        <strain evidence="6 7">PSN13</strain>
    </source>
</reference>
<dbReference type="Pfam" id="PF01580">
    <property type="entry name" value="FtsK_SpoIIIE"/>
    <property type="match status" value="3"/>
</dbReference>
<evidence type="ECO:0000259" key="5">
    <source>
        <dbReference type="PROSITE" id="PS50901"/>
    </source>
</evidence>
<dbReference type="InterPro" id="IPR003593">
    <property type="entry name" value="AAA+_ATPase"/>
</dbReference>
<dbReference type="GO" id="GO:0004197">
    <property type="term" value="F:cysteine-type endopeptidase activity"/>
    <property type="evidence" value="ECO:0007669"/>
    <property type="project" value="InterPro"/>
</dbReference>
<evidence type="ECO:0000256" key="4">
    <source>
        <dbReference type="PROSITE-ProRule" id="PRU00289"/>
    </source>
</evidence>
<dbReference type="InterPro" id="IPR023837">
    <property type="entry name" value="EccCb-like_Actinobacteria"/>
</dbReference>
<dbReference type="GO" id="GO:0006508">
    <property type="term" value="P:proteolysis"/>
    <property type="evidence" value="ECO:0007669"/>
    <property type="project" value="InterPro"/>
</dbReference>
<feature type="domain" description="FtsK" evidence="5">
    <location>
        <begin position="944"/>
        <end position="1135"/>
    </location>
</feature>
<dbReference type="SMART" id="SM00382">
    <property type="entry name" value="AAA"/>
    <property type="match status" value="4"/>
</dbReference>
<evidence type="ECO:0000313" key="6">
    <source>
        <dbReference type="EMBL" id="RAO31494.1"/>
    </source>
</evidence>
<feature type="binding site" evidence="4">
    <location>
        <begin position="323"/>
        <end position="330"/>
    </location>
    <ligand>
        <name>ATP</name>
        <dbReference type="ChEBI" id="CHEBI:30616"/>
    </ligand>
</feature>
<name>A0A328NRB0_9ACTN</name>
<dbReference type="Pfam" id="PF00656">
    <property type="entry name" value="Peptidase_C14"/>
    <property type="match status" value="1"/>
</dbReference>
<dbReference type="SUPFAM" id="SSF52129">
    <property type="entry name" value="Caspase-like"/>
    <property type="match status" value="1"/>
</dbReference>
<proteinExistence type="predicted"/>
<dbReference type="PANTHER" id="PTHR22683">
    <property type="entry name" value="SPORULATION PROTEIN RELATED"/>
    <property type="match status" value="1"/>
</dbReference>
<feature type="domain" description="FtsK" evidence="5">
    <location>
        <begin position="305"/>
        <end position="494"/>
    </location>
</feature>
<dbReference type="NCBIfam" id="NF047832">
    <property type="entry name" value="caspase_w_EACC1"/>
    <property type="match status" value="1"/>
</dbReference>
<sequence>MGQRLALLIANDRYIDESLADLYAPREEARDLQSLLANKDIGAFDQTVLLENESKSSVERTMETILRGAGPDDLILLYFSGHGIRQGPKGRFYLAVANTEARHLSSTAISASFVHELLDESPAASSIILLDCCYSGAFERSKSPAELNLDGELKAGDGRYVITATNSVERAGDGQPATAATPRQRSAFTDTVIQGLSTGAADLTGRGWITPEDLWRYVQSELPKRTTEQSPCQFGRASREMHIALSRETHHRPHGQRDQRDPRLGDLLGPLEAADGVRLCAVKWRQQGLLKVPVGRSKRIDRPSGEVVSLDLASSEGHLLIIGGAGMGKTTLMRTIIGGLALTHSTDEVVFHYLESGGNWLWPMRRLPHVQTVLGDDEVEELEKLLTRLEDDVLRRKRLFRDHELESPASLRSRRRMLPDGPYPDVFLVVDRWTDFAPLLDDFTSRVVELANRGLGYGFHLAVLNRNWRRIPDELTELPHLRIETRLLRPADSMVDPDLAARLPLSVPGWAIQGRRMFQIALPELSLTDGDSDSESEFGEMVPDGATAMISRIAGAYGLPAPHPRAGAAHLAGATRDVALEVLGFADHQALMDFAGTATPLGVDHLRVPIGFELGGQPVLLDLKEAARGGVGPHGLVIGATGSGKSELLRTVIAALAARHSSEELNFVLVDFKGGATFASLDALPHTSAVITNLSEELPLVDRMRDALAGEVNRRQEVLRAAGHFVSRYDYEQARAAGQPLEPMPSLLIICDEFSELLAAKPDFGDLFVMIGRLGRSLGMHLLLASQRLEEGKLRGLDTHLSYRIGLRTFSQVESRIVLGVPYAYDLPNAPGHGYLKVGNSAMTRFEAAHVSRRPVQDGAVSDTQGDAWAGGTILDILVDRLKGRGRPAHQVWLPPLADPPGLGELLGQLAVDPTYGLCTASWPGRGRLTVPVGVVDRPYEQRRDPMMVELAGAGGNVVIVGRSMSGKSTMLRTLLASLALTHTPREVQFFCLDFGGGALRSMERLPHLAGVAGRRDVEAVRRTVAEVVAVLDEREARFAQHGIDSVASYRRRRAAGEFADDPFGDVFLVVDGWNTLRQEYEELEQTITTLANRGLGFGVHVVLTAVRWAEIRINMRDLLGTKLELRLGDASESEIDRRAANNVPEKSPGRGLTRDKLHFLTAISRIDGRRDIDDLSEASVALAGQVAANWPGRPAPKVRLLPSRLTVSELAQVVDASASEADRSEANRSAAPGLPIGVNESALAPVYLDLVNEPHLTVFGDAECGKTNLLRLIARGITERYTPAQARLVIADYRRGLLGAVEGDHLLDYAPSNQAFAQGLGSIRSALSNRLPGPDVTTAQLRDRSWWKGPDLYILVDDYDLVASGGSNPLSALHELLPQARDIGLHLIVTRRVGGVSRALYEPVLQRLRELDSPGLLMSGNREEGAVFGTLRPSPQPPGRGTLVRRRDGQQLIQTALVDPG</sequence>
<comment type="caution">
    <text evidence="6">The sequence shown here is derived from an EMBL/GenBank/DDBJ whole genome shotgun (WGS) entry which is preliminary data.</text>
</comment>
<dbReference type="InterPro" id="IPR050206">
    <property type="entry name" value="FtsK/SpoIIIE/SftA"/>
</dbReference>
<dbReference type="InterPro" id="IPR002543">
    <property type="entry name" value="FtsK_dom"/>
</dbReference>
<evidence type="ECO:0000256" key="1">
    <source>
        <dbReference type="ARBA" id="ARBA00022737"/>
    </source>
</evidence>
<dbReference type="RefSeq" id="WP_112677075.1">
    <property type="nucleotide sequence ID" value="NZ_PYAG01000020.1"/>
</dbReference>
<feature type="binding site" evidence="4">
    <location>
        <begin position="1261"/>
        <end position="1268"/>
    </location>
    <ligand>
        <name>ATP</name>
        <dbReference type="ChEBI" id="CHEBI:30616"/>
    </ligand>
</feature>
<dbReference type="InterPro" id="IPR027417">
    <property type="entry name" value="P-loop_NTPase"/>
</dbReference>
<evidence type="ECO:0000256" key="3">
    <source>
        <dbReference type="ARBA" id="ARBA00022840"/>
    </source>
</evidence>
<keyword evidence="1" id="KW-0677">Repeat</keyword>
<dbReference type="GO" id="GO:0005524">
    <property type="term" value="F:ATP binding"/>
    <property type="evidence" value="ECO:0007669"/>
    <property type="project" value="UniProtKB-UniRule"/>
</dbReference>
<dbReference type="PROSITE" id="PS50901">
    <property type="entry name" value="FTSK"/>
    <property type="match status" value="4"/>
</dbReference>